<dbReference type="Gene3D" id="3.10.180.10">
    <property type="entry name" value="2,3-Dihydroxybiphenyl 1,2-Dioxygenase, domain 1"/>
    <property type="match status" value="1"/>
</dbReference>
<dbReference type="InterPro" id="IPR029068">
    <property type="entry name" value="Glyas_Bleomycin-R_OHBP_Dase"/>
</dbReference>
<keyword evidence="2" id="KW-0456">Lyase</keyword>
<dbReference type="GO" id="GO:0051213">
    <property type="term" value="F:dioxygenase activity"/>
    <property type="evidence" value="ECO:0007669"/>
    <property type="project" value="UniProtKB-KW"/>
</dbReference>
<dbReference type="GO" id="GO:0016829">
    <property type="term" value="F:lyase activity"/>
    <property type="evidence" value="ECO:0007669"/>
    <property type="project" value="UniProtKB-KW"/>
</dbReference>
<reference evidence="2 3" key="1">
    <citation type="submission" date="2018-06" db="EMBL/GenBank/DDBJ databases">
        <title>Genomic Encyclopedia of Archaeal and Bacterial Type Strains, Phase II (KMG-II): from individual species to whole genera.</title>
        <authorList>
            <person name="Goeker M."/>
        </authorList>
    </citation>
    <scope>NUCLEOTIDE SEQUENCE [LARGE SCALE GENOMIC DNA]</scope>
    <source>
        <strain evidence="2 3">ATCC BAA-1881</strain>
    </source>
</reference>
<dbReference type="InterPro" id="IPR051332">
    <property type="entry name" value="Fosfomycin_Res_Enzymes"/>
</dbReference>
<dbReference type="CDD" id="cd06587">
    <property type="entry name" value="VOC"/>
    <property type="match status" value="1"/>
</dbReference>
<dbReference type="RefSeq" id="WP_111323771.1">
    <property type="nucleotide sequence ID" value="NZ_BIFX01000003.1"/>
</dbReference>
<keyword evidence="2" id="KW-0560">Oxidoreductase</keyword>
<dbReference type="Pfam" id="PF00903">
    <property type="entry name" value="Glyoxalase"/>
    <property type="match status" value="1"/>
</dbReference>
<protein>
    <submittedName>
        <fullName evidence="2">Catechol 2,3-dioxygenase-like lactoylglutathione lyase family enzyme</fullName>
    </submittedName>
</protein>
<evidence type="ECO:0000259" key="1">
    <source>
        <dbReference type="PROSITE" id="PS51819"/>
    </source>
</evidence>
<dbReference type="SUPFAM" id="SSF54593">
    <property type="entry name" value="Glyoxalase/Bleomycin resistance protein/Dihydroxybiphenyl dioxygenase"/>
    <property type="match status" value="1"/>
</dbReference>
<dbReference type="PANTHER" id="PTHR36113">
    <property type="entry name" value="LYASE, PUTATIVE-RELATED-RELATED"/>
    <property type="match status" value="1"/>
</dbReference>
<dbReference type="PANTHER" id="PTHR36113:SF3">
    <property type="entry name" value="SLL5075 PROTEIN"/>
    <property type="match status" value="1"/>
</dbReference>
<sequence>MILNHVNLTVTDVPTAAAFLEKYFDMRQHEGGNKGFTVLFDDRGLVLTLMKAREVSYPKTFHIGFGQESEERVNEIYQRLIADGYQADPPQRSHAWTFYIQAPGGFTIEVLA</sequence>
<dbReference type="AlphaFoldDB" id="A0A326UIE5"/>
<dbReference type="EMBL" id="QKUF01000011">
    <property type="protein sequence ID" value="PZW28029.1"/>
    <property type="molecule type" value="Genomic_DNA"/>
</dbReference>
<organism evidence="2 3">
    <name type="scientific">Thermosporothrix hazakensis</name>
    <dbReference type="NCBI Taxonomy" id="644383"/>
    <lineage>
        <taxon>Bacteria</taxon>
        <taxon>Bacillati</taxon>
        <taxon>Chloroflexota</taxon>
        <taxon>Ktedonobacteria</taxon>
        <taxon>Ktedonobacterales</taxon>
        <taxon>Thermosporotrichaceae</taxon>
        <taxon>Thermosporothrix</taxon>
    </lineage>
</organism>
<gene>
    <name evidence="2" type="ORF">EI42_03407</name>
</gene>
<evidence type="ECO:0000313" key="2">
    <source>
        <dbReference type="EMBL" id="PZW28029.1"/>
    </source>
</evidence>
<dbReference type="PROSITE" id="PS51819">
    <property type="entry name" value="VOC"/>
    <property type="match status" value="1"/>
</dbReference>
<dbReference type="Proteomes" id="UP000248806">
    <property type="component" value="Unassembled WGS sequence"/>
</dbReference>
<feature type="domain" description="VOC" evidence="1">
    <location>
        <begin position="2"/>
        <end position="112"/>
    </location>
</feature>
<proteinExistence type="predicted"/>
<comment type="caution">
    <text evidence="2">The sequence shown here is derived from an EMBL/GenBank/DDBJ whole genome shotgun (WGS) entry which is preliminary data.</text>
</comment>
<accession>A0A326UIE5</accession>
<dbReference type="InterPro" id="IPR037523">
    <property type="entry name" value="VOC_core"/>
</dbReference>
<keyword evidence="3" id="KW-1185">Reference proteome</keyword>
<keyword evidence="2" id="KW-0223">Dioxygenase</keyword>
<dbReference type="InterPro" id="IPR004360">
    <property type="entry name" value="Glyas_Fos-R_dOase_dom"/>
</dbReference>
<name>A0A326UIE5_THEHA</name>
<evidence type="ECO:0000313" key="3">
    <source>
        <dbReference type="Proteomes" id="UP000248806"/>
    </source>
</evidence>
<dbReference type="OrthoDB" id="1270449at2"/>